<comment type="caution">
    <text evidence="1">The sequence shown here is derived from an EMBL/GenBank/DDBJ whole genome shotgun (WGS) entry which is preliminary data.</text>
</comment>
<gene>
    <name evidence="1" type="ORF">TRFO_37929</name>
</gene>
<organism evidence="1 2">
    <name type="scientific">Tritrichomonas foetus</name>
    <dbReference type="NCBI Taxonomy" id="1144522"/>
    <lineage>
        <taxon>Eukaryota</taxon>
        <taxon>Metamonada</taxon>
        <taxon>Parabasalia</taxon>
        <taxon>Tritrichomonadida</taxon>
        <taxon>Tritrichomonadidae</taxon>
        <taxon>Tritrichomonas</taxon>
    </lineage>
</organism>
<evidence type="ECO:0000313" key="2">
    <source>
        <dbReference type="Proteomes" id="UP000179807"/>
    </source>
</evidence>
<dbReference type="EMBL" id="MLAK01001211">
    <property type="protein sequence ID" value="OHS95936.1"/>
    <property type="molecule type" value="Genomic_DNA"/>
</dbReference>
<sequence>MTTTPRKTEGSSNSQQHFSLFLENILRSAEGLEQGRKNESFSSIELDQISNFFSRIAPSSEKSIDGCLLLAQQGIDSTKTEKLINSLNTTKNKSSDVKETDKSNSIHSIVRITNSIERYEETRLSDIGLDWEYKKSQKIQNNEEDEEVNSKKENFFDINFVNTSESIFPKEPHLRAQVSRDAITFANAMRTTINDAILYTPSDQNLNIFTPVIKIMRKWSHYYGENLGESTDRLSEFMNAFQYIFTHESDDQTVRIDFSEINIKEYLKIETYELLLNNALRFLQHNFRHAKYCEIFNRSPEEIHMIMDFKDDENSGNQTDEVGTNGTTAADLCAILDIDKLLRKEFSWQNVWDLIRSGLTSLITEDKVDRHKDNIKKLINAIKEPKTISPKDQKVNTDKLMTQCFEYAYLDQELKISDADLYDSMFSEIVNLKKFIISGDGLKEELLERLEKSQFDLKNNYDYDSVFDRIIFELLLLDFESCANELVQLCIKPPKDGENDDEILYDELPILVAHICLIFYNVGFYTKPYLRKIINDLVSFLPKQTMSDVALVYLALSRNMDYKDDIIEYLLSLDINIRINITSFQFISSKCINVYELVSELYKNDSENVNTIRILTTCGAFEEAVQCLNQVFVYLSLLPQKDIFILLESVSVLVNEIGDSSIELLEQSLDIGILSLCKADQVYLTERIEIIEKAEILFHSLTSISNSLASNSNSNKLRSNFNLCLSALFELINIAKVISAFEEGKGKEAIEIARKTEILPFTTDGFDRALQLLKQVNLQDSSSTVFALTNVATYLSIGIFTRDENRDELAILLKFSNFLDMSEESRSKLVEIRERVSIF</sequence>
<reference evidence="1" key="1">
    <citation type="submission" date="2016-10" db="EMBL/GenBank/DDBJ databases">
        <authorList>
            <person name="Benchimol M."/>
            <person name="Almeida L.G."/>
            <person name="Vasconcelos A.T."/>
            <person name="Perreira-Neves A."/>
            <person name="Rosa I.A."/>
            <person name="Tasca T."/>
            <person name="Bogo M.R."/>
            <person name="de Souza W."/>
        </authorList>
    </citation>
    <scope>NUCLEOTIDE SEQUENCE [LARGE SCALE GENOMIC DNA]</scope>
    <source>
        <strain evidence="1">K</strain>
    </source>
</reference>
<proteinExistence type="predicted"/>
<dbReference type="RefSeq" id="XP_068349073.1">
    <property type="nucleotide sequence ID" value="XM_068511726.1"/>
</dbReference>
<evidence type="ECO:0000313" key="1">
    <source>
        <dbReference type="EMBL" id="OHS95936.1"/>
    </source>
</evidence>
<dbReference type="AlphaFoldDB" id="A0A1J4J9V2"/>
<keyword evidence="2" id="KW-1185">Reference proteome</keyword>
<accession>A0A1J4J9V2</accession>
<name>A0A1J4J9V2_9EUKA</name>
<protein>
    <submittedName>
        <fullName evidence="1">Uncharacterized protein</fullName>
    </submittedName>
</protein>
<dbReference type="Proteomes" id="UP000179807">
    <property type="component" value="Unassembled WGS sequence"/>
</dbReference>
<dbReference type="GeneID" id="94846430"/>
<dbReference type="VEuPathDB" id="TrichDB:TRFO_37929"/>